<dbReference type="InterPro" id="IPR008862">
    <property type="entry name" value="Tcp11"/>
</dbReference>
<name>A0A0K8TG93_LYGHE</name>
<proteinExistence type="inferred from homology"/>
<dbReference type="AlphaFoldDB" id="A0A0K8TG93"/>
<comment type="similarity">
    <text evidence="1">Belongs to the TCP11 family.</text>
</comment>
<accession>A0A0K8TG93</accession>
<dbReference type="Pfam" id="PF05794">
    <property type="entry name" value="Tcp11"/>
    <property type="match status" value="1"/>
</dbReference>
<evidence type="ECO:0000313" key="2">
    <source>
        <dbReference type="EMBL" id="JAG64617.1"/>
    </source>
</evidence>
<organism evidence="2">
    <name type="scientific">Lygus hesperus</name>
    <name type="common">Western plant bug</name>
    <dbReference type="NCBI Taxonomy" id="30085"/>
    <lineage>
        <taxon>Eukaryota</taxon>
        <taxon>Metazoa</taxon>
        <taxon>Ecdysozoa</taxon>
        <taxon>Arthropoda</taxon>
        <taxon>Hexapoda</taxon>
        <taxon>Insecta</taxon>
        <taxon>Pterygota</taxon>
        <taxon>Neoptera</taxon>
        <taxon>Paraneoptera</taxon>
        <taxon>Hemiptera</taxon>
        <taxon>Heteroptera</taxon>
        <taxon>Panheteroptera</taxon>
        <taxon>Cimicomorpha</taxon>
        <taxon>Miridae</taxon>
        <taxon>Mirini</taxon>
        <taxon>Lygus</taxon>
    </lineage>
</organism>
<protein>
    <submittedName>
        <fullName evidence="2">Uncharacterized protein</fullName>
    </submittedName>
</protein>
<sequence>MMDRGTRGLEFGSPLEPADLNKLLGNLMISHRTGMSYEDTRRKLSEKHDIERSPSIFTNFQHSFWEILNENLQQMPSNMSLAANLLSDIKVRVLSLLTPTTLGLREEMDNLLDEEAILTRASKGKLKLKPYAMGVLHILERICTPKREPEIKKLLLENDVLAIYKGIIVITDKMKVDMKKYAVAAGPAPVEEEDEETVDKIADYMYQLGGELPNTEAWLRKHFVKSLHPKTIVHQAFVGLLASGPEPYPETLMMHIPMLEALKRDYFQLVVAVSMVLTTLTYLPPAMCTAESRESSFATIMNLLKGTKSDGDLARVLPTIVDKIRNQRHEKIKGDEQYKPHGILNESNIISATSNSRSKTKVRRSVTLRVNDYLRESLATEGAASVPFNLHFIANELTELSTRLNTVVMSNIETCTTFYEKIIGDLRMREVKIMSIEADRQRKRITRTRNTRKRSQ</sequence>
<dbReference type="EMBL" id="GBRD01001204">
    <property type="protein sequence ID" value="JAG64617.1"/>
    <property type="molecule type" value="Transcribed_RNA"/>
</dbReference>
<dbReference type="PANTHER" id="PTHR12832:SF11">
    <property type="entry name" value="LD23868P"/>
    <property type="match status" value="1"/>
</dbReference>
<evidence type="ECO:0000256" key="1">
    <source>
        <dbReference type="ARBA" id="ARBA00010954"/>
    </source>
</evidence>
<dbReference type="GO" id="GO:0007165">
    <property type="term" value="P:signal transduction"/>
    <property type="evidence" value="ECO:0007669"/>
    <property type="project" value="TreeGrafter"/>
</dbReference>
<dbReference type="PANTHER" id="PTHR12832">
    <property type="entry name" value="TESTIS-SPECIFIC PROTEIN PBS13 T-COMPLEX 11"/>
    <property type="match status" value="1"/>
</dbReference>
<reference evidence="2" key="1">
    <citation type="submission" date="2014-09" db="EMBL/GenBank/DDBJ databases">
        <authorList>
            <person name="Magalhaes I.L.F."/>
            <person name="Oliveira U."/>
            <person name="Santos F.R."/>
            <person name="Vidigal T.H.D.A."/>
            <person name="Brescovit A.D."/>
            <person name="Santos A.J."/>
        </authorList>
    </citation>
    <scope>NUCLEOTIDE SEQUENCE</scope>
</reference>